<comment type="caution">
    <text evidence="3">The sequence shown here is derived from an EMBL/GenBank/DDBJ whole genome shotgun (WGS) entry which is preliminary data.</text>
</comment>
<evidence type="ECO:0000313" key="4">
    <source>
        <dbReference type="Proteomes" id="UP001501371"/>
    </source>
</evidence>
<feature type="region of interest" description="Disordered" evidence="1">
    <location>
        <begin position="28"/>
        <end position="78"/>
    </location>
</feature>
<evidence type="ECO:0000256" key="1">
    <source>
        <dbReference type="SAM" id="MobiDB-lite"/>
    </source>
</evidence>
<feature type="chain" id="PRO_5045075935" description="Secreted protein" evidence="2">
    <location>
        <begin position="28"/>
        <end position="78"/>
    </location>
</feature>
<proteinExistence type="predicted"/>
<evidence type="ECO:0008006" key="5">
    <source>
        <dbReference type="Google" id="ProtNLM"/>
    </source>
</evidence>
<feature type="signal peptide" evidence="2">
    <location>
        <begin position="1"/>
        <end position="27"/>
    </location>
</feature>
<keyword evidence="4" id="KW-1185">Reference proteome</keyword>
<dbReference type="Proteomes" id="UP001501371">
    <property type="component" value="Unassembled WGS sequence"/>
</dbReference>
<gene>
    <name evidence="3" type="ORF">GCM10009654_19390</name>
</gene>
<sequence length="78" mass="7831">MQFRRSWGIGLVTAAVLIGGGATIANAASGASSHDGGDQPAVVLPEGNRPGTPAGDETYPLPEGDRPGTPAGDETYRP</sequence>
<evidence type="ECO:0000256" key="2">
    <source>
        <dbReference type="SAM" id="SignalP"/>
    </source>
</evidence>
<accession>A0ABN1USP2</accession>
<reference evidence="3 4" key="1">
    <citation type="journal article" date="2019" name="Int. J. Syst. Evol. Microbiol.">
        <title>The Global Catalogue of Microorganisms (GCM) 10K type strain sequencing project: providing services to taxonomists for standard genome sequencing and annotation.</title>
        <authorList>
            <consortium name="The Broad Institute Genomics Platform"/>
            <consortium name="The Broad Institute Genome Sequencing Center for Infectious Disease"/>
            <person name="Wu L."/>
            <person name="Ma J."/>
        </authorList>
    </citation>
    <scope>NUCLEOTIDE SEQUENCE [LARGE SCALE GENOMIC DNA]</scope>
    <source>
        <strain evidence="3 4">JCM 12696</strain>
    </source>
</reference>
<dbReference type="RefSeq" id="WP_344273089.1">
    <property type="nucleotide sequence ID" value="NZ_BAAAKV010000013.1"/>
</dbReference>
<organism evidence="3 4">
    <name type="scientific">Streptomyces hebeiensis</name>
    <dbReference type="NCBI Taxonomy" id="229486"/>
    <lineage>
        <taxon>Bacteria</taxon>
        <taxon>Bacillati</taxon>
        <taxon>Actinomycetota</taxon>
        <taxon>Actinomycetes</taxon>
        <taxon>Kitasatosporales</taxon>
        <taxon>Streptomycetaceae</taxon>
        <taxon>Streptomyces</taxon>
    </lineage>
</organism>
<protein>
    <recommendedName>
        <fullName evidence="5">Secreted protein</fullName>
    </recommendedName>
</protein>
<keyword evidence="2" id="KW-0732">Signal</keyword>
<dbReference type="EMBL" id="BAAAKV010000013">
    <property type="protein sequence ID" value="GAA1162820.1"/>
    <property type="molecule type" value="Genomic_DNA"/>
</dbReference>
<name>A0ABN1USP2_9ACTN</name>
<evidence type="ECO:0000313" key="3">
    <source>
        <dbReference type="EMBL" id="GAA1162820.1"/>
    </source>
</evidence>